<evidence type="ECO:0000313" key="2">
    <source>
        <dbReference type="EMBL" id="KAJ1106341.1"/>
    </source>
</evidence>
<organism evidence="2 3">
    <name type="scientific">Pleurodeles waltl</name>
    <name type="common">Iberian ribbed newt</name>
    <dbReference type="NCBI Taxonomy" id="8319"/>
    <lineage>
        <taxon>Eukaryota</taxon>
        <taxon>Metazoa</taxon>
        <taxon>Chordata</taxon>
        <taxon>Craniata</taxon>
        <taxon>Vertebrata</taxon>
        <taxon>Euteleostomi</taxon>
        <taxon>Amphibia</taxon>
        <taxon>Batrachia</taxon>
        <taxon>Caudata</taxon>
        <taxon>Salamandroidea</taxon>
        <taxon>Salamandridae</taxon>
        <taxon>Pleurodelinae</taxon>
        <taxon>Pleurodeles</taxon>
    </lineage>
</organism>
<proteinExistence type="predicted"/>
<dbReference type="EMBL" id="JANPWB010000013">
    <property type="protein sequence ID" value="KAJ1106341.1"/>
    <property type="molecule type" value="Genomic_DNA"/>
</dbReference>
<dbReference type="AlphaFoldDB" id="A0AAV7MRG4"/>
<keyword evidence="3" id="KW-1185">Reference proteome</keyword>
<feature type="compositionally biased region" description="Polar residues" evidence="1">
    <location>
        <begin position="1"/>
        <end position="12"/>
    </location>
</feature>
<evidence type="ECO:0000256" key="1">
    <source>
        <dbReference type="SAM" id="MobiDB-lite"/>
    </source>
</evidence>
<name>A0AAV7MRG4_PLEWA</name>
<reference evidence="2" key="1">
    <citation type="journal article" date="2022" name="bioRxiv">
        <title>Sequencing and chromosome-scale assembly of the giantPleurodeles waltlgenome.</title>
        <authorList>
            <person name="Brown T."/>
            <person name="Elewa A."/>
            <person name="Iarovenko S."/>
            <person name="Subramanian E."/>
            <person name="Araus A.J."/>
            <person name="Petzold A."/>
            <person name="Susuki M."/>
            <person name="Suzuki K.-i.T."/>
            <person name="Hayashi T."/>
            <person name="Toyoda A."/>
            <person name="Oliveira C."/>
            <person name="Osipova E."/>
            <person name="Leigh N.D."/>
            <person name="Simon A."/>
            <person name="Yun M.H."/>
        </authorList>
    </citation>
    <scope>NUCLEOTIDE SEQUENCE</scope>
    <source>
        <strain evidence="2">20211129_DDA</strain>
        <tissue evidence="2">Liver</tissue>
    </source>
</reference>
<evidence type="ECO:0000313" key="3">
    <source>
        <dbReference type="Proteomes" id="UP001066276"/>
    </source>
</evidence>
<accession>A0AAV7MRG4</accession>
<dbReference type="Proteomes" id="UP001066276">
    <property type="component" value="Chromosome 9"/>
</dbReference>
<feature type="region of interest" description="Disordered" evidence="1">
    <location>
        <begin position="1"/>
        <end position="77"/>
    </location>
</feature>
<sequence>MSIPRASSTQPLHITHDNSLEHSIQPQKWDSPVSPTMVIKGRGEGGTPRNHDPKENSTEGSQEKPGPVSPAPALAKHSASPCWEVSLTQDELEEVFNKEEEQCAEGEDALLPHTEKSVKHPSTIGEKALEPAQNHCPMDTKDALLTRWDALNNKLTAITNAIIFNTDKLDIQIEILQSLATTTMAMDNKLDKLNTLIRRAQSHMEANKGKLNQTYQCHCSPIWINSKNCHQSCPN</sequence>
<evidence type="ECO:0008006" key="4">
    <source>
        <dbReference type="Google" id="ProtNLM"/>
    </source>
</evidence>
<comment type="caution">
    <text evidence="2">The sequence shown here is derived from an EMBL/GenBank/DDBJ whole genome shotgun (WGS) entry which is preliminary data.</text>
</comment>
<gene>
    <name evidence="2" type="ORF">NDU88_003742</name>
</gene>
<protein>
    <recommendedName>
        <fullName evidence="4">Biogenesis of lysosome-related organelles complex 1 subunit 3</fullName>
    </recommendedName>
</protein>